<organism evidence="2 3">
    <name type="scientific">Pseudomonas psychrophila</name>
    <dbReference type="NCBI Taxonomy" id="122355"/>
    <lineage>
        <taxon>Bacteria</taxon>
        <taxon>Pseudomonadati</taxon>
        <taxon>Pseudomonadota</taxon>
        <taxon>Gammaproteobacteria</taxon>
        <taxon>Pseudomonadales</taxon>
        <taxon>Pseudomonadaceae</taxon>
        <taxon>Pseudomonas</taxon>
    </lineage>
</organism>
<feature type="transmembrane region" description="Helical" evidence="1">
    <location>
        <begin position="42"/>
        <end position="61"/>
    </location>
</feature>
<comment type="caution">
    <text evidence="2">The sequence shown here is derived from an EMBL/GenBank/DDBJ whole genome shotgun (WGS) entry which is preliminary data.</text>
</comment>
<reference evidence="2" key="1">
    <citation type="submission" date="2020-12" db="EMBL/GenBank/DDBJ databases">
        <title>Antibiotic resistance and phylogeny of Pseudomonas spp. isolated over three decades from chicken meat in the Norwegian food chain.</title>
        <authorList>
            <person name="Moen B."/>
        </authorList>
    </citation>
    <scope>NUCLEOTIDE SEQUENCE</scope>
    <source>
        <strain evidence="2">MF6762</strain>
    </source>
</reference>
<evidence type="ECO:0000313" key="2">
    <source>
        <dbReference type="EMBL" id="MBJ2259726.1"/>
    </source>
</evidence>
<feature type="transmembrane region" description="Helical" evidence="1">
    <location>
        <begin position="70"/>
        <end position="90"/>
    </location>
</feature>
<keyword evidence="1" id="KW-0472">Membrane</keyword>
<proteinExistence type="predicted"/>
<evidence type="ECO:0000256" key="1">
    <source>
        <dbReference type="SAM" id="Phobius"/>
    </source>
</evidence>
<evidence type="ECO:0000313" key="3">
    <source>
        <dbReference type="Proteomes" id="UP000658390"/>
    </source>
</evidence>
<sequence length="147" mass="16801">MGFFTEPRPAQEQLKSRRISYALALKLTRLAYLVSKRKLIEFYLPVVVLVVLVLAGCKFLLNEGRGPSDYIGIPIMVFAFYSWFVVKFYWAEKGVAYFVWVEFMFGPKTSNVVLTQFLAGQPYDLIQAAKSEGEYFASLYAKNLAKP</sequence>
<dbReference type="RefSeq" id="WP_108184763.1">
    <property type="nucleotide sequence ID" value="NZ_JAEKCZ010000034.1"/>
</dbReference>
<dbReference type="AlphaFoldDB" id="A0A8I1KAC1"/>
<keyword evidence="1" id="KW-0812">Transmembrane</keyword>
<gene>
    <name evidence="2" type="ORF">JFT45_24800</name>
</gene>
<protein>
    <submittedName>
        <fullName evidence="2">Uncharacterized protein</fullName>
    </submittedName>
</protein>
<keyword evidence="1" id="KW-1133">Transmembrane helix</keyword>
<accession>A0A8I1KAC1</accession>
<name>A0A8I1KAC1_9PSED</name>
<dbReference type="EMBL" id="JAEKCZ010000034">
    <property type="protein sequence ID" value="MBJ2259726.1"/>
    <property type="molecule type" value="Genomic_DNA"/>
</dbReference>
<dbReference type="Proteomes" id="UP000658390">
    <property type="component" value="Unassembled WGS sequence"/>
</dbReference>